<dbReference type="EMBL" id="QGKM01000027">
    <property type="protein sequence ID" value="PWQ97254.1"/>
    <property type="molecule type" value="Genomic_DNA"/>
</dbReference>
<protein>
    <submittedName>
        <fullName evidence="1">Uncharacterized protein</fullName>
    </submittedName>
</protein>
<evidence type="ECO:0000313" key="2">
    <source>
        <dbReference type="Proteomes" id="UP000245539"/>
    </source>
</evidence>
<organism evidence="1 2">
    <name type="scientific">Leucothrix pacifica</name>
    <dbReference type="NCBI Taxonomy" id="1247513"/>
    <lineage>
        <taxon>Bacteria</taxon>
        <taxon>Pseudomonadati</taxon>
        <taxon>Pseudomonadota</taxon>
        <taxon>Gammaproteobacteria</taxon>
        <taxon>Thiotrichales</taxon>
        <taxon>Thiotrichaceae</taxon>
        <taxon>Leucothrix</taxon>
    </lineage>
</organism>
<gene>
    <name evidence="1" type="ORF">DKW60_11025</name>
</gene>
<reference evidence="1 2" key="1">
    <citation type="submission" date="2018-05" db="EMBL/GenBank/DDBJ databases">
        <title>Leucothrix arctica sp. nov., isolated from Arctic seawater.</title>
        <authorList>
            <person name="Choi A."/>
            <person name="Baek K."/>
        </authorList>
    </citation>
    <scope>NUCLEOTIDE SEQUENCE [LARGE SCALE GENOMIC DNA]</scope>
    <source>
        <strain evidence="1 2">JCM 18388</strain>
    </source>
</reference>
<dbReference type="Proteomes" id="UP000245539">
    <property type="component" value="Unassembled WGS sequence"/>
</dbReference>
<proteinExistence type="predicted"/>
<comment type="caution">
    <text evidence="1">The sequence shown here is derived from an EMBL/GenBank/DDBJ whole genome shotgun (WGS) entry which is preliminary data.</text>
</comment>
<keyword evidence="2" id="KW-1185">Reference proteome</keyword>
<sequence length="648" mass="76512">MAAIPNVEKLLIEAQKCFDLDSGQSTMKNRFTTLNMSTENHDEKVKEILKQLLGALELDEEDSEYFLKSIVNWQQFYKKLELNLWTGGAEKSHVVLLLLGYVFIPFIARTAAHWNIDGFKGKGMPNEFWYLPKLQIIDEQKTLLLPVQQVMQWFEDLLDQPMDQLIESLDANSIEPESKERSFYNWKKGTLPDAKTIERYFSSDKEYSFKGCYSHNTDDSLEDQFNNAFAFLKNKKCLDEEGIRDQLQLATRRLDRVFTKRASDEDKEMFIEATKDRFAVPDMSTIRKRFLLARASQDAFQKLSKILHHNVKYNKIPASKNKLLPLVTQYQRVFNLTTEAFNQCGVDQLQEDLWFENQLLSFEKWTTLLSILPSMQDQDIAEELSSYLTYFFESSERLSTIDHHFPNYMDREDLSRKSSFHFEQYTNYRKDIDSTSELIVALENTESPITIIKNYNDSHTLLKTLVHDFSPETTALILSRLEETLKDPKDLLFLNMHKLAMYLNKNQNRNKSTESKVDSLLKQAEESEYYHQWEAVFLQYRAKHHLYCNQFGNNKRPAEKYFKQAMAACERNNYGPLRGEIARDAFATLVAKREFNKDDQKYYRNLMRYMEISGNDVSLESSTQELRKYFWENLYKPYSTVERLRHEW</sequence>
<accession>A0A317CF27</accession>
<dbReference type="RefSeq" id="WP_109837711.1">
    <property type="nucleotide sequence ID" value="NZ_QGKM01000027.1"/>
</dbReference>
<dbReference type="OrthoDB" id="7029844at2"/>
<name>A0A317CF27_9GAMM</name>
<evidence type="ECO:0000313" key="1">
    <source>
        <dbReference type="EMBL" id="PWQ97254.1"/>
    </source>
</evidence>
<dbReference type="AlphaFoldDB" id="A0A317CF27"/>